<dbReference type="Proteomes" id="UP000258309">
    <property type="component" value="Unassembled WGS sequence"/>
</dbReference>
<proteinExistence type="predicted"/>
<feature type="compositionally biased region" description="Basic and acidic residues" evidence="1">
    <location>
        <begin position="45"/>
        <end position="56"/>
    </location>
</feature>
<accession>A0A3E2GSX1</accession>
<evidence type="ECO:0000256" key="1">
    <source>
        <dbReference type="SAM" id="MobiDB-lite"/>
    </source>
</evidence>
<gene>
    <name evidence="2" type="ORF">B7463_g12053</name>
</gene>
<comment type="caution">
    <text evidence="2">The sequence shown here is derived from an EMBL/GenBank/DDBJ whole genome shotgun (WGS) entry which is preliminary data.</text>
</comment>
<dbReference type="EMBL" id="NCSJ02000473">
    <property type="protein sequence ID" value="RFU24285.1"/>
    <property type="molecule type" value="Genomic_DNA"/>
</dbReference>
<dbReference type="SUPFAM" id="SSF55729">
    <property type="entry name" value="Acyl-CoA N-acyltransferases (Nat)"/>
    <property type="match status" value="1"/>
</dbReference>
<reference evidence="2 3" key="1">
    <citation type="submission" date="2018-05" db="EMBL/GenBank/DDBJ databases">
        <title>Draft genome sequence of Scytalidium lignicola DSM 105466, a ubiquitous saprotrophic fungus.</title>
        <authorList>
            <person name="Buettner E."/>
            <person name="Gebauer A.M."/>
            <person name="Hofrichter M."/>
            <person name="Liers C."/>
            <person name="Kellner H."/>
        </authorList>
    </citation>
    <scope>NUCLEOTIDE SEQUENCE [LARGE SCALE GENOMIC DNA]</scope>
    <source>
        <strain evidence="2 3">DSM 105466</strain>
    </source>
</reference>
<dbReference type="OrthoDB" id="2115692at2759"/>
<feature type="region of interest" description="Disordered" evidence="1">
    <location>
        <begin position="45"/>
        <end position="68"/>
    </location>
</feature>
<sequence>MAIDESTGKIVGYIRWILPSGMGVGMNEQEMFNIWSEAIVPDVSNDEKRETEKASRSADWMRGPPPGELNVDELDVPVTAMKDYLLEKRNYLHKQLSLRPHGALALSSSRPRTTTFKDNILLMTKVLDYLAVHPDHGRQGIATKLVESRVQEADKLGLPIECHSYYLQVGGGFIICSRPDL</sequence>
<feature type="non-terminal residue" evidence="2">
    <location>
        <position position="181"/>
    </location>
</feature>
<evidence type="ECO:0000313" key="2">
    <source>
        <dbReference type="EMBL" id="RFU24285.1"/>
    </source>
</evidence>
<feature type="non-terminal residue" evidence="2">
    <location>
        <position position="1"/>
    </location>
</feature>
<evidence type="ECO:0000313" key="3">
    <source>
        <dbReference type="Proteomes" id="UP000258309"/>
    </source>
</evidence>
<dbReference type="CDD" id="cd04301">
    <property type="entry name" value="NAT_SF"/>
    <property type="match status" value="1"/>
</dbReference>
<dbReference type="Gene3D" id="3.40.630.30">
    <property type="match status" value="1"/>
</dbReference>
<keyword evidence="3" id="KW-1185">Reference proteome</keyword>
<name>A0A3E2GSX1_SCYLI</name>
<dbReference type="AlphaFoldDB" id="A0A3E2GSX1"/>
<dbReference type="STRING" id="5539.A0A3E2GSX1"/>
<organism evidence="2 3">
    <name type="scientific">Scytalidium lignicola</name>
    <name type="common">Hyphomycete</name>
    <dbReference type="NCBI Taxonomy" id="5539"/>
    <lineage>
        <taxon>Eukaryota</taxon>
        <taxon>Fungi</taxon>
        <taxon>Dikarya</taxon>
        <taxon>Ascomycota</taxon>
        <taxon>Pezizomycotina</taxon>
        <taxon>Leotiomycetes</taxon>
        <taxon>Leotiomycetes incertae sedis</taxon>
        <taxon>Scytalidium</taxon>
    </lineage>
</organism>
<protein>
    <submittedName>
        <fullName evidence="2">Uncharacterized protein</fullName>
    </submittedName>
</protein>
<dbReference type="InterPro" id="IPR016181">
    <property type="entry name" value="Acyl_CoA_acyltransferase"/>
</dbReference>